<evidence type="ECO:0000313" key="1">
    <source>
        <dbReference type="EMBL" id="CAG7731129.1"/>
    </source>
</evidence>
<dbReference type="Proteomes" id="UP000708208">
    <property type="component" value="Unassembled WGS sequence"/>
</dbReference>
<dbReference type="EMBL" id="CAJVCH010206434">
    <property type="protein sequence ID" value="CAG7731129.1"/>
    <property type="molecule type" value="Genomic_DNA"/>
</dbReference>
<sequence length="513" mass="58965">MAEPQSGTFAENKNSSSASAAVVKKDAQIQTTLELAVLQENLLRNEQKKFQDHCAVEKLRVTEFLQTSFDHEWQENIFAKLGKFYPWKIQEPDEPSTMQMLTNSEKDLEILENLLTTFPFQTVYSAVQPPVTLPCLSLSTFFDTFMSHRDFIPKTLLRNYSDHALLHVRPQEIPEELFPSRPVSSIEDFELSYNKDGRNVQIEHNNEFGENIVFGNGPKHVISPINMNPEKSRIRYRNFPSMALKSIINRSKISDIFKWRLINKHWNSICCSKLEKLVNPEITLNSENHIKAFLQVSQCPKLTLFSSFSLNQVIVRPPLAAWDFLVRFGPTSIKRLELQHDTLIWVERFRELLQHLPNLEYLSMGITRFRGTRLCPDTPSEIIGAIDLPVLKKLMHVNFYGVGGSFSFHELLQDFFSTFAPNVEIVQANPGEPGLMSKDFREKLICGSLSLRKLKKFDFPISVGELTLKKLGGCRLPLQELILVIKESAIRSEIILKLLSFGEACFEKFLRRN</sequence>
<dbReference type="AlphaFoldDB" id="A0A8J2K4C9"/>
<keyword evidence="2" id="KW-1185">Reference proteome</keyword>
<accession>A0A8J2K4C9</accession>
<comment type="caution">
    <text evidence="1">The sequence shown here is derived from an EMBL/GenBank/DDBJ whole genome shotgun (WGS) entry which is preliminary data.</text>
</comment>
<proteinExistence type="predicted"/>
<evidence type="ECO:0000313" key="2">
    <source>
        <dbReference type="Proteomes" id="UP000708208"/>
    </source>
</evidence>
<reference evidence="1" key="1">
    <citation type="submission" date="2021-06" db="EMBL/GenBank/DDBJ databases">
        <authorList>
            <person name="Hodson N. C."/>
            <person name="Mongue J. A."/>
            <person name="Jaron S. K."/>
        </authorList>
    </citation>
    <scope>NUCLEOTIDE SEQUENCE</scope>
</reference>
<organism evidence="1 2">
    <name type="scientific">Allacma fusca</name>
    <dbReference type="NCBI Taxonomy" id="39272"/>
    <lineage>
        <taxon>Eukaryota</taxon>
        <taxon>Metazoa</taxon>
        <taxon>Ecdysozoa</taxon>
        <taxon>Arthropoda</taxon>
        <taxon>Hexapoda</taxon>
        <taxon>Collembola</taxon>
        <taxon>Symphypleona</taxon>
        <taxon>Sminthuridae</taxon>
        <taxon>Allacma</taxon>
    </lineage>
</organism>
<gene>
    <name evidence="1" type="ORF">AFUS01_LOCUS19736</name>
</gene>
<name>A0A8J2K4C9_9HEXA</name>
<protein>
    <submittedName>
        <fullName evidence="1">Uncharacterized protein</fullName>
    </submittedName>
</protein>